<dbReference type="PANTHER" id="PTHR43861:SF3">
    <property type="entry name" value="PUTATIVE (AFU_ORTHOLOGUE AFUA_2G14390)-RELATED"/>
    <property type="match status" value="1"/>
</dbReference>
<organism evidence="2 3">
    <name type="scientific">Vibrio qinghaiensis</name>
    <dbReference type="NCBI Taxonomy" id="2025808"/>
    <lineage>
        <taxon>Bacteria</taxon>
        <taxon>Pseudomonadati</taxon>
        <taxon>Pseudomonadota</taxon>
        <taxon>Gammaproteobacteria</taxon>
        <taxon>Vibrionales</taxon>
        <taxon>Vibrionaceae</taxon>
        <taxon>Vibrio</taxon>
    </lineage>
</organism>
<dbReference type="AlphaFoldDB" id="A0A223N3A2"/>
<accession>A0A223N3A2</accession>
<dbReference type="SUPFAM" id="SSF53335">
    <property type="entry name" value="S-adenosyl-L-methionine-dependent methyltransferases"/>
    <property type="match status" value="1"/>
</dbReference>
<evidence type="ECO:0000256" key="1">
    <source>
        <dbReference type="ARBA" id="ARBA00022679"/>
    </source>
</evidence>
<dbReference type="PANTHER" id="PTHR43861">
    <property type="entry name" value="TRANS-ACONITATE 2-METHYLTRANSFERASE-RELATED"/>
    <property type="match status" value="1"/>
</dbReference>
<evidence type="ECO:0000313" key="2">
    <source>
        <dbReference type="EMBL" id="ASU24341.1"/>
    </source>
</evidence>
<sequence>MVYSWGNFPNTRSNTEAMMANEWDECAAQWEQDESTTLFAQNVFQQLQKRVTLEGKHVLDFGCGTGLLSQMMSRHARDIVALDGSEAMIEELDKKELVNVEPVVDFLTRGLVAQHPAFRKQFDLVVASSVCAFVPNLNEVFTIIHSLLDEHGVFIHWDWLVEEDDPDYGLSQNQIETQLKSAGFSQVETAVAFEVKNSKGLAPVVMGIGRK</sequence>
<keyword evidence="3" id="KW-1185">Reference proteome</keyword>
<reference evidence="2 3" key="1">
    <citation type="submission" date="2017-08" db="EMBL/GenBank/DDBJ databases">
        <title>The Vibrio qinghaiensis sp.-Q67 is a luminous bacteria isolated firstly from Qinghai lake, Qinghai province, China, which has been proved to be very sensitive to detect environmental and food pollutants. Therefore, complete genome analysis of V. qinghaiensis sp.-Q67 highlights the potential application of this strain on detection of hazards in the contaminated environments.</title>
        <authorList>
            <person name="Gong L."/>
        </authorList>
    </citation>
    <scope>NUCLEOTIDE SEQUENCE [LARGE SCALE GENOMIC DNA]</scope>
    <source>
        <strain evidence="2 3">Q67</strain>
    </source>
</reference>
<dbReference type="Pfam" id="PF13489">
    <property type="entry name" value="Methyltransf_23"/>
    <property type="match status" value="1"/>
</dbReference>
<name>A0A223N3A2_9VIBR</name>
<dbReference type="GO" id="GO:0032259">
    <property type="term" value="P:methylation"/>
    <property type="evidence" value="ECO:0007669"/>
    <property type="project" value="UniProtKB-KW"/>
</dbReference>
<dbReference type="Gene3D" id="3.40.50.150">
    <property type="entry name" value="Vaccinia Virus protein VP39"/>
    <property type="match status" value="1"/>
</dbReference>
<dbReference type="CDD" id="cd02440">
    <property type="entry name" value="AdoMet_MTases"/>
    <property type="match status" value="1"/>
</dbReference>
<proteinExistence type="predicted"/>
<dbReference type="EMBL" id="CP022742">
    <property type="protein sequence ID" value="ASU24341.1"/>
    <property type="molecule type" value="Genomic_DNA"/>
</dbReference>
<keyword evidence="2" id="KW-0489">Methyltransferase</keyword>
<keyword evidence="1 2" id="KW-0808">Transferase</keyword>
<dbReference type="InterPro" id="IPR029063">
    <property type="entry name" value="SAM-dependent_MTases_sf"/>
</dbReference>
<dbReference type="Proteomes" id="UP000215148">
    <property type="component" value="Chromosome 2"/>
</dbReference>
<dbReference type="KEGG" id="vqi:CCZ37_18015"/>
<dbReference type="GO" id="GO:0008168">
    <property type="term" value="F:methyltransferase activity"/>
    <property type="evidence" value="ECO:0007669"/>
    <property type="project" value="UniProtKB-KW"/>
</dbReference>
<protein>
    <submittedName>
        <fullName evidence="2">SAM-dependent methyltransferase</fullName>
    </submittedName>
</protein>
<gene>
    <name evidence="2" type="ORF">CCZ37_18015</name>
</gene>
<evidence type="ECO:0000313" key="3">
    <source>
        <dbReference type="Proteomes" id="UP000215148"/>
    </source>
</evidence>